<dbReference type="PANTHER" id="PTHR24559">
    <property type="entry name" value="TRANSPOSON TY3-I GAG-POL POLYPROTEIN"/>
    <property type="match status" value="1"/>
</dbReference>
<protein>
    <recommendedName>
        <fullName evidence="3">Reverse transcriptase domain-containing protein</fullName>
    </recommendedName>
</protein>
<comment type="caution">
    <text evidence="1">The sequence shown here is derived from an EMBL/GenBank/DDBJ whole genome shotgun (WGS) entry which is preliminary data.</text>
</comment>
<dbReference type="InterPro" id="IPR043502">
    <property type="entry name" value="DNA/RNA_pol_sf"/>
</dbReference>
<evidence type="ECO:0000313" key="1">
    <source>
        <dbReference type="EMBL" id="MBW0533597.1"/>
    </source>
</evidence>
<dbReference type="InterPro" id="IPR043128">
    <property type="entry name" value="Rev_trsase/Diguanyl_cyclase"/>
</dbReference>
<name>A0A9Q3FB08_9BASI</name>
<dbReference type="CDD" id="cd01647">
    <property type="entry name" value="RT_LTR"/>
    <property type="match status" value="1"/>
</dbReference>
<gene>
    <name evidence="1" type="ORF">O181_073312</name>
</gene>
<proteinExistence type="predicted"/>
<evidence type="ECO:0008006" key="3">
    <source>
        <dbReference type="Google" id="ProtNLM"/>
    </source>
</evidence>
<dbReference type="Proteomes" id="UP000765509">
    <property type="component" value="Unassembled WGS sequence"/>
</dbReference>
<dbReference type="Gene3D" id="3.10.10.10">
    <property type="entry name" value="HIV Type 1 Reverse Transcriptase, subunit A, domain 1"/>
    <property type="match status" value="1"/>
</dbReference>
<evidence type="ECO:0000313" key="2">
    <source>
        <dbReference type="Proteomes" id="UP000765509"/>
    </source>
</evidence>
<accession>A0A9Q3FB08</accession>
<dbReference type="SUPFAM" id="SSF56672">
    <property type="entry name" value="DNA/RNA polymerases"/>
    <property type="match status" value="1"/>
</dbReference>
<dbReference type="PANTHER" id="PTHR24559:SF444">
    <property type="entry name" value="REVERSE TRANSCRIPTASE DOMAIN-CONTAINING PROTEIN"/>
    <property type="match status" value="1"/>
</dbReference>
<sequence length="129" mass="14951">MDLGVLSKVGHKEKVEVTPTVIIAWTNANPRMVGYFTALNTNTIPDRYPIPRIYETLTQLSQAKFIKFMDALNGFHQNVLIENSRKLLRILADCGIYEYQRMPFVIKNSPSHYQRMMKPYSLQNDQKEG</sequence>
<dbReference type="InterPro" id="IPR053134">
    <property type="entry name" value="RNA-dir_DNA_polymerase"/>
</dbReference>
<dbReference type="OrthoDB" id="2286699at2759"/>
<dbReference type="AlphaFoldDB" id="A0A9Q3FB08"/>
<reference evidence="1" key="1">
    <citation type="submission" date="2021-03" db="EMBL/GenBank/DDBJ databases">
        <title>Draft genome sequence of rust myrtle Austropuccinia psidii MF-1, a brazilian biotype.</title>
        <authorList>
            <person name="Quecine M.C."/>
            <person name="Pachon D.M.R."/>
            <person name="Bonatelli M.L."/>
            <person name="Correr F.H."/>
            <person name="Franceschini L.M."/>
            <person name="Leite T.F."/>
            <person name="Margarido G.R.A."/>
            <person name="Almeida C.A."/>
            <person name="Ferrarezi J.A."/>
            <person name="Labate C.A."/>
        </authorList>
    </citation>
    <scope>NUCLEOTIDE SEQUENCE</scope>
    <source>
        <strain evidence="1">MF-1</strain>
    </source>
</reference>
<organism evidence="1 2">
    <name type="scientific">Austropuccinia psidii MF-1</name>
    <dbReference type="NCBI Taxonomy" id="1389203"/>
    <lineage>
        <taxon>Eukaryota</taxon>
        <taxon>Fungi</taxon>
        <taxon>Dikarya</taxon>
        <taxon>Basidiomycota</taxon>
        <taxon>Pucciniomycotina</taxon>
        <taxon>Pucciniomycetes</taxon>
        <taxon>Pucciniales</taxon>
        <taxon>Sphaerophragmiaceae</taxon>
        <taxon>Austropuccinia</taxon>
    </lineage>
</organism>
<keyword evidence="2" id="KW-1185">Reference proteome</keyword>
<dbReference type="Gene3D" id="3.30.70.270">
    <property type="match status" value="1"/>
</dbReference>
<dbReference type="EMBL" id="AVOT02038684">
    <property type="protein sequence ID" value="MBW0533597.1"/>
    <property type="molecule type" value="Genomic_DNA"/>
</dbReference>